<dbReference type="GO" id="GO:0005199">
    <property type="term" value="F:structural constituent of cell wall"/>
    <property type="evidence" value="ECO:0007669"/>
    <property type="project" value="InterPro"/>
</dbReference>
<proteinExistence type="inferred from homology"/>
<dbReference type="InParanoid" id="A8PA76"/>
<dbReference type="Pfam" id="PF01185">
    <property type="entry name" value="Hydrophobin"/>
    <property type="match status" value="1"/>
</dbReference>
<keyword evidence="3 6" id="KW-0134">Cell wall</keyword>
<comment type="caution">
    <text evidence="7">The sequence shown here is derived from an EMBL/GenBank/DDBJ whole genome shotgun (WGS) entry which is preliminary data.</text>
</comment>
<dbReference type="InterPro" id="IPR001338">
    <property type="entry name" value="Class_I_Hydrophobin"/>
</dbReference>
<evidence type="ECO:0000256" key="3">
    <source>
        <dbReference type="ARBA" id="ARBA00022512"/>
    </source>
</evidence>
<dbReference type="SMART" id="SM00075">
    <property type="entry name" value="HYDRO"/>
    <property type="match status" value="1"/>
</dbReference>
<organism evidence="7 8">
    <name type="scientific">Coprinopsis cinerea (strain Okayama-7 / 130 / ATCC MYA-4618 / FGSC 9003)</name>
    <name type="common">Inky cap fungus</name>
    <name type="synonym">Hormographiella aspergillata</name>
    <dbReference type="NCBI Taxonomy" id="240176"/>
    <lineage>
        <taxon>Eukaryota</taxon>
        <taxon>Fungi</taxon>
        <taxon>Dikarya</taxon>
        <taxon>Basidiomycota</taxon>
        <taxon>Agaricomycotina</taxon>
        <taxon>Agaricomycetes</taxon>
        <taxon>Agaricomycetidae</taxon>
        <taxon>Agaricales</taxon>
        <taxon>Agaricineae</taxon>
        <taxon>Psathyrellaceae</taxon>
        <taxon>Coprinopsis</taxon>
    </lineage>
</organism>
<dbReference type="AlphaFoldDB" id="A8PA76"/>
<dbReference type="OrthoDB" id="4225815at2759"/>
<dbReference type="GeneID" id="6016547"/>
<evidence type="ECO:0000256" key="2">
    <source>
        <dbReference type="ARBA" id="ARBA00010446"/>
    </source>
</evidence>
<evidence type="ECO:0000256" key="1">
    <source>
        <dbReference type="ARBA" id="ARBA00004191"/>
    </source>
</evidence>
<protein>
    <recommendedName>
        <fullName evidence="6">Hydrophobin</fullName>
    </recommendedName>
</protein>
<keyword evidence="4 6" id="KW-0964">Secreted</keyword>
<dbReference type="KEGG" id="cci:CC1G_06114"/>
<name>A8PA76_COPC7</name>
<keyword evidence="8" id="KW-1185">Reference proteome</keyword>
<evidence type="ECO:0000256" key="6">
    <source>
        <dbReference type="RuleBase" id="RU365009"/>
    </source>
</evidence>
<evidence type="ECO:0000313" key="7">
    <source>
        <dbReference type="EMBL" id="EAU81903.1"/>
    </source>
</evidence>
<accession>A8PA76</accession>
<gene>
    <name evidence="7" type="ORF">CC1G_06114</name>
</gene>
<dbReference type="CDD" id="cd23507">
    <property type="entry name" value="hydrophobin_I"/>
    <property type="match status" value="1"/>
</dbReference>
<reference evidence="7 8" key="1">
    <citation type="journal article" date="2010" name="Proc. Natl. Acad. Sci. U.S.A.">
        <title>Insights into evolution of multicellular fungi from the assembled chromosomes of the mushroom Coprinopsis cinerea (Coprinus cinereus).</title>
        <authorList>
            <person name="Stajich J.E."/>
            <person name="Wilke S.K."/>
            <person name="Ahren D."/>
            <person name="Au C.H."/>
            <person name="Birren B.W."/>
            <person name="Borodovsky M."/>
            <person name="Burns C."/>
            <person name="Canback B."/>
            <person name="Casselton L.A."/>
            <person name="Cheng C.K."/>
            <person name="Deng J."/>
            <person name="Dietrich F.S."/>
            <person name="Fargo D.C."/>
            <person name="Farman M.L."/>
            <person name="Gathman A.C."/>
            <person name="Goldberg J."/>
            <person name="Guigo R."/>
            <person name="Hoegger P.J."/>
            <person name="Hooker J.B."/>
            <person name="Huggins A."/>
            <person name="James T.Y."/>
            <person name="Kamada T."/>
            <person name="Kilaru S."/>
            <person name="Kodira C."/>
            <person name="Kues U."/>
            <person name="Kupfer D."/>
            <person name="Kwan H.S."/>
            <person name="Lomsadze A."/>
            <person name="Li W."/>
            <person name="Lilly W.W."/>
            <person name="Ma L.J."/>
            <person name="Mackey A.J."/>
            <person name="Manning G."/>
            <person name="Martin F."/>
            <person name="Muraguchi H."/>
            <person name="Natvig D.O."/>
            <person name="Palmerini H."/>
            <person name="Ramesh M.A."/>
            <person name="Rehmeyer C.J."/>
            <person name="Roe B.A."/>
            <person name="Shenoy N."/>
            <person name="Stanke M."/>
            <person name="Ter-Hovhannisyan V."/>
            <person name="Tunlid A."/>
            <person name="Velagapudi R."/>
            <person name="Vision T.J."/>
            <person name="Zeng Q."/>
            <person name="Zolan M.E."/>
            <person name="Pukkila P.J."/>
        </authorList>
    </citation>
    <scope>NUCLEOTIDE SEQUENCE [LARGE SCALE GENOMIC DNA]</scope>
    <source>
        <strain evidence="8">Okayama-7 / 130 / ATCC MYA-4618 / FGSC 9003</strain>
    </source>
</reference>
<dbReference type="OMA" id="AAQCCAS"/>
<feature type="chain" id="PRO_5013987049" description="Hydrophobin" evidence="6">
    <location>
        <begin position="21"/>
        <end position="116"/>
    </location>
</feature>
<comment type="similarity">
    <text evidence="2 6">Belongs to the fungal hydrophobin family.</text>
</comment>
<sequence length="116" mass="12072">MFARLTTALVAFTLVSAVVANPAPTEIEYEQCEGGTVQCCASYQKATDLNAEWTKWLGFLNINARQVDANVGFTCTGVKAGGIGGAASCTQQKLCCTNSNFNGVVAIGCTPILSAL</sequence>
<dbReference type="Proteomes" id="UP000001861">
    <property type="component" value="Unassembled WGS sequence"/>
</dbReference>
<keyword evidence="6" id="KW-0732">Signal</keyword>
<comment type="subcellular location">
    <subcellularLocation>
        <location evidence="1 6">Secreted</location>
        <location evidence="1 6">Cell wall</location>
    </subcellularLocation>
</comment>
<evidence type="ECO:0000256" key="4">
    <source>
        <dbReference type="ARBA" id="ARBA00022525"/>
    </source>
</evidence>
<dbReference type="GO" id="GO:0009277">
    <property type="term" value="C:fungal-type cell wall"/>
    <property type="evidence" value="ECO:0007669"/>
    <property type="project" value="InterPro"/>
</dbReference>
<evidence type="ECO:0000256" key="5">
    <source>
        <dbReference type="ARBA" id="ARBA00023157"/>
    </source>
</evidence>
<keyword evidence="5 6" id="KW-1015">Disulfide bond</keyword>
<dbReference type="VEuPathDB" id="FungiDB:CC1G_06114"/>
<evidence type="ECO:0000313" key="8">
    <source>
        <dbReference type="Proteomes" id="UP000001861"/>
    </source>
</evidence>
<dbReference type="RefSeq" id="XP_001839924.1">
    <property type="nucleotide sequence ID" value="XM_001839872.1"/>
</dbReference>
<feature type="signal peptide" evidence="6">
    <location>
        <begin position="1"/>
        <end position="20"/>
    </location>
</feature>
<dbReference type="EMBL" id="AACS02000002">
    <property type="protein sequence ID" value="EAU81903.1"/>
    <property type="molecule type" value="Genomic_DNA"/>
</dbReference>